<evidence type="ECO:0000313" key="11">
    <source>
        <dbReference type="Proteomes" id="UP000324897"/>
    </source>
</evidence>
<keyword evidence="2" id="KW-0677">Repeat</keyword>
<keyword evidence="6" id="KW-0539">Nucleus</keyword>
<keyword evidence="3" id="KW-0805">Transcription regulation</keyword>
<evidence type="ECO:0000313" key="10">
    <source>
        <dbReference type="EMBL" id="TVU35433.1"/>
    </source>
</evidence>
<comment type="subcellular location">
    <subcellularLocation>
        <location evidence="1">Nucleus</location>
    </subcellularLocation>
</comment>
<dbReference type="FunFam" id="1.10.10.60:FF:000254">
    <property type="entry name" value="transcription repressor MYB5-like"/>
    <property type="match status" value="1"/>
</dbReference>
<dbReference type="EMBL" id="RWGY01000009">
    <property type="protein sequence ID" value="TVU35433.1"/>
    <property type="molecule type" value="Genomic_DNA"/>
</dbReference>
<gene>
    <name evidence="10" type="ORF">EJB05_17322</name>
</gene>
<dbReference type="SUPFAM" id="SSF46689">
    <property type="entry name" value="Homeodomain-like"/>
    <property type="match status" value="1"/>
</dbReference>
<sequence length="261" mass="28449">MTRKQPARAASAGAGPALKRGPWSPEEDELLRRFVEREGEGRWRTLPRRAGLMRCGKSCRLRWMNYLRPDIKRGPIADDEEDLILRLHRLLGNRWSLIAGRLPGRTDNEIKNYWNSHLSRKLVAQGIDPRTHRPLNGASPHDDSNSNAAAAASADNKKNPPVVELPSASPLGPPSSSSGAGVVGDDFAELVGLGGSDDGFEGFGDQLFRAWDAPRGGIIDFACPVVDDDGTFSSFLDSLINEDQFVGYFGDGDNKDQGGVR</sequence>
<dbReference type="PROSITE" id="PS51294">
    <property type="entry name" value="HTH_MYB"/>
    <property type="match status" value="2"/>
</dbReference>
<feature type="region of interest" description="Disordered" evidence="7">
    <location>
        <begin position="1"/>
        <end position="24"/>
    </location>
</feature>
<evidence type="ECO:0000256" key="7">
    <source>
        <dbReference type="SAM" id="MobiDB-lite"/>
    </source>
</evidence>
<dbReference type="InterPro" id="IPR015495">
    <property type="entry name" value="Myb_TF_plants"/>
</dbReference>
<dbReference type="Proteomes" id="UP000324897">
    <property type="component" value="Unassembled WGS sequence"/>
</dbReference>
<feature type="domain" description="Myb-like" evidence="8">
    <location>
        <begin position="68"/>
        <end position="118"/>
    </location>
</feature>
<feature type="non-terminal residue" evidence="10">
    <location>
        <position position="1"/>
    </location>
</feature>
<protein>
    <submittedName>
        <fullName evidence="10">Uncharacterized protein</fullName>
    </submittedName>
</protein>
<dbReference type="InterPro" id="IPR009057">
    <property type="entry name" value="Homeodomain-like_sf"/>
</dbReference>
<keyword evidence="4" id="KW-0238">DNA-binding</keyword>
<dbReference type="FunFam" id="1.10.10.60:FF:000121">
    <property type="entry name" value="Myb transcription factor"/>
    <property type="match status" value="1"/>
</dbReference>
<reference evidence="10 11" key="1">
    <citation type="journal article" date="2019" name="Sci. Rep.">
        <title>A high-quality genome of Eragrostis curvula grass provides insights into Poaceae evolution and supports new strategies to enhance forage quality.</title>
        <authorList>
            <person name="Carballo J."/>
            <person name="Santos B.A.C.M."/>
            <person name="Zappacosta D."/>
            <person name="Garbus I."/>
            <person name="Selva J.P."/>
            <person name="Gallo C.A."/>
            <person name="Diaz A."/>
            <person name="Albertini E."/>
            <person name="Caccamo M."/>
            <person name="Echenique V."/>
        </authorList>
    </citation>
    <scope>NUCLEOTIDE SEQUENCE [LARGE SCALE GENOMIC DNA]</scope>
    <source>
        <strain evidence="11">cv. Victoria</strain>
        <tissue evidence="10">Leaf</tissue>
    </source>
</reference>
<feature type="region of interest" description="Disordered" evidence="7">
    <location>
        <begin position="129"/>
        <end position="180"/>
    </location>
</feature>
<evidence type="ECO:0000256" key="2">
    <source>
        <dbReference type="ARBA" id="ARBA00022737"/>
    </source>
</evidence>
<feature type="compositionally biased region" description="Low complexity" evidence="7">
    <location>
        <begin position="145"/>
        <end position="154"/>
    </location>
</feature>
<dbReference type="PANTHER" id="PTHR47994:SF5">
    <property type="entry name" value="F14D16.11-RELATED"/>
    <property type="match status" value="1"/>
</dbReference>
<evidence type="ECO:0000256" key="5">
    <source>
        <dbReference type="ARBA" id="ARBA00023163"/>
    </source>
</evidence>
<feature type="domain" description="HTH myb-type" evidence="9">
    <location>
        <begin position="68"/>
        <end position="122"/>
    </location>
</feature>
<proteinExistence type="predicted"/>
<name>A0A5J9VH30_9POAL</name>
<dbReference type="Gramene" id="TVU35433">
    <property type="protein sequence ID" value="TVU35433"/>
    <property type="gene ID" value="EJB05_17322"/>
</dbReference>
<evidence type="ECO:0000256" key="1">
    <source>
        <dbReference type="ARBA" id="ARBA00004123"/>
    </source>
</evidence>
<evidence type="ECO:0000256" key="4">
    <source>
        <dbReference type="ARBA" id="ARBA00023125"/>
    </source>
</evidence>
<dbReference type="OrthoDB" id="2143914at2759"/>
<feature type="domain" description="HTH myb-type" evidence="9">
    <location>
        <begin position="15"/>
        <end position="67"/>
    </location>
</feature>
<keyword evidence="11" id="KW-1185">Reference proteome</keyword>
<keyword evidence="5" id="KW-0804">Transcription</keyword>
<evidence type="ECO:0000256" key="6">
    <source>
        <dbReference type="ARBA" id="ARBA00023242"/>
    </source>
</evidence>
<dbReference type="GO" id="GO:0003677">
    <property type="term" value="F:DNA binding"/>
    <property type="evidence" value="ECO:0007669"/>
    <property type="project" value="UniProtKB-KW"/>
</dbReference>
<comment type="caution">
    <text evidence="10">The sequence shown here is derived from an EMBL/GenBank/DDBJ whole genome shotgun (WGS) entry which is preliminary data.</text>
</comment>
<dbReference type="InterPro" id="IPR017930">
    <property type="entry name" value="Myb_dom"/>
</dbReference>
<dbReference type="PANTHER" id="PTHR47994">
    <property type="entry name" value="F14D16.11-RELATED"/>
    <property type="match status" value="1"/>
</dbReference>
<feature type="domain" description="Myb-like" evidence="8">
    <location>
        <begin position="15"/>
        <end position="67"/>
    </location>
</feature>
<dbReference type="Pfam" id="PF00249">
    <property type="entry name" value="Myb_DNA-binding"/>
    <property type="match status" value="2"/>
</dbReference>
<accession>A0A5J9VH30</accession>
<feature type="compositionally biased region" description="Low complexity" evidence="7">
    <location>
        <begin position="7"/>
        <end position="17"/>
    </location>
</feature>
<dbReference type="Gene3D" id="1.10.10.60">
    <property type="entry name" value="Homeodomain-like"/>
    <property type="match status" value="2"/>
</dbReference>
<feature type="compositionally biased region" description="Low complexity" evidence="7">
    <location>
        <begin position="165"/>
        <end position="180"/>
    </location>
</feature>
<evidence type="ECO:0000259" key="9">
    <source>
        <dbReference type="PROSITE" id="PS51294"/>
    </source>
</evidence>
<dbReference type="SMART" id="SM00717">
    <property type="entry name" value="SANT"/>
    <property type="match status" value="2"/>
</dbReference>
<dbReference type="GO" id="GO:0005634">
    <property type="term" value="C:nucleus"/>
    <property type="evidence" value="ECO:0007669"/>
    <property type="project" value="UniProtKB-SubCell"/>
</dbReference>
<dbReference type="InterPro" id="IPR001005">
    <property type="entry name" value="SANT/Myb"/>
</dbReference>
<evidence type="ECO:0000259" key="8">
    <source>
        <dbReference type="PROSITE" id="PS50090"/>
    </source>
</evidence>
<dbReference type="AlphaFoldDB" id="A0A5J9VH30"/>
<evidence type="ECO:0000256" key="3">
    <source>
        <dbReference type="ARBA" id="ARBA00023015"/>
    </source>
</evidence>
<dbReference type="CDD" id="cd00167">
    <property type="entry name" value="SANT"/>
    <property type="match status" value="2"/>
</dbReference>
<organism evidence="10 11">
    <name type="scientific">Eragrostis curvula</name>
    <name type="common">weeping love grass</name>
    <dbReference type="NCBI Taxonomy" id="38414"/>
    <lineage>
        <taxon>Eukaryota</taxon>
        <taxon>Viridiplantae</taxon>
        <taxon>Streptophyta</taxon>
        <taxon>Embryophyta</taxon>
        <taxon>Tracheophyta</taxon>
        <taxon>Spermatophyta</taxon>
        <taxon>Magnoliopsida</taxon>
        <taxon>Liliopsida</taxon>
        <taxon>Poales</taxon>
        <taxon>Poaceae</taxon>
        <taxon>PACMAD clade</taxon>
        <taxon>Chloridoideae</taxon>
        <taxon>Eragrostideae</taxon>
        <taxon>Eragrostidinae</taxon>
        <taxon>Eragrostis</taxon>
    </lineage>
</organism>
<dbReference type="PROSITE" id="PS50090">
    <property type="entry name" value="MYB_LIKE"/>
    <property type="match status" value="2"/>
</dbReference>